<sequence length="644" mass="71761">MRRQMPASVTVFLAMVFVLMLSLLGGLFESVRAAGAGTYVQTALDASADSVMSRYDRKVFDHYRIFLLEEPTGEIRDQIRKNMLTYLKDAPFYPVYSPELSVSPEVKLTDRDGKPFEDQAAAYMKFAVIPELPKAEEAVEQAKAARSGEQFGELGREFNFSGGDVVRLEEALDRIGESRQKQLDLMAEGDRALDGGDGDGFRASTEELLRELRRMPGLAADYEKKADRLGEQVKKAGESYEKRREDMDDTARAHAEEQLSLYRSYTEAGGAVRESVRESVRKAEKNTETAERALDRADEVEELIERLEEAFDDEEDDADELEARIEALWRSIRSITAGYQKEHPWDKGKRDRKKLSLLERVADLTEEGIFHLCLPESDSVSSVRADSRNWPSSQREKGSVSGLMPGEGVGFLPAEAIGKILLDEYGMHFFTDYLGGGEARGEIPDGGFTCEKEYLLVGGETDRENLRGTVMRLFALRQGMNLLTVLGSSSMKAEARAAAASIVGASGGVLTPLAAVVYGLILTVWSAMESVADVRVLLKNGKVPPVKESGDWKVSLTGILKQGTGVLDNVTMSEKGLNYSEWIRILMLVTGKRELRFRMMDMIQKNRDKLGNPVHLNNGIVRIRAEYSGQGMLIPVKRRTVREY</sequence>
<dbReference type="EMBL" id="FOIL01000048">
    <property type="protein sequence ID" value="SET81864.1"/>
    <property type="molecule type" value="Genomic_DNA"/>
</dbReference>
<evidence type="ECO:0000313" key="2">
    <source>
        <dbReference type="EMBL" id="SET81864.1"/>
    </source>
</evidence>
<dbReference type="STRING" id="1526.SAMN02910262_02014"/>
<proteinExistence type="predicted"/>
<dbReference type="InterPro" id="IPR043756">
    <property type="entry name" value="DUF5702"/>
</dbReference>
<name>A0A1I0HDN3_9FIRM</name>
<evidence type="ECO:0000313" key="3">
    <source>
        <dbReference type="Proteomes" id="UP000199820"/>
    </source>
</evidence>
<protein>
    <submittedName>
        <fullName evidence="2">Uncharacterized protein</fullName>
    </submittedName>
</protein>
<dbReference type="Pfam" id="PF18960">
    <property type="entry name" value="DUF5702"/>
    <property type="match status" value="1"/>
</dbReference>
<reference evidence="2 3" key="1">
    <citation type="submission" date="2016-10" db="EMBL/GenBank/DDBJ databases">
        <authorList>
            <person name="de Groot N.N."/>
        </authorList>
    </citation>
    <scope>NUCLEOTIDE SEQUENCE [LARGE SCALE GENOMIC DNA]</scope>
    <source>
        <strain evidence="2 3">KH1P1</strain>
    </source>
</reference>
<dbReference type="AlphaFoldDB" id="A0A1I0HDN3"/>
<evidence type="ECO:0000256" key="1">
    <source>
        <dbReference type="SAM" id="Coils"/>
    </source>
</evidence>
<keyword evidence="1" id="KW-0175">Coiled coil</keyword>
<dbReference type="eggNOG" id="ENOG502ZC8M">
    <property type="taxonomic scope" value="Bacteria"/>
</dbReference>
<dbReference type="RefSeq" id="WP_177171229.1">
    <property type="nucleotide sequence ID" value="NZ_FOIL01000048.1"/>
</dbReference>
<dbReference type="Proteomes" id="UP000199820">
    <property type="component" value="Unassembled WGS sequence"/>
</dbReference>
<accession>A0A1I0HDN3</accession>
<organism evidence="2 3">
    <name type="scientific">[Clostridium] aminophilum</name>
    <dbReference type="NCBI Taxonomy" id="1526"/>
    <lineage>
        <taxon>Bacteria</taxon>
        <taxon>Bacillati</taxon>
        <taxon>Bacillota</taxon>
        <taxon>Clostridia</taxon>
        <taxon>Lachnospirales</taxon>
        <taxon>Lachnospiraceae</taxon>
    </lineage>
</organism>
<feature type="coiled-coil region" evidence="1">
    <location>
        <begin position="273"/>
        <end position="324"/>
    </location>
</feature>
<keyword evidence="3" id="KW-1185">Reference proteome</keyword>
<gene>
    <name evidence="2" type="ORF">SAMN04487771_104819</name>
</gene>